<protein>
    <recommendedName>
        <fullName evidence="4">Prepilin-type N-terminal cleavage/methylation domain-containing protein</fullName>
    </recommendedName>
</protein>
<dbReference type="NCBIfam" id="TIGR02532">
    <property type="entry name" value="IV_pilin_GFxxxE"/>
    <property type="match status" value="1"/>
</dbReference>
<proteinExistence type="predicted"/>
<keyword evidence="1" id="KW-0812">Transmembrane</keyword>
<dbReference type="Pfam" id="PF07963">
    <property type="entry name" value="N_methyl"/>
    <property type="match status" value="1"/>
</dbReference>
<sequence length="162" mass="17963">MYQHREQLNRGFTLIEALVALVILTIALGPALILASNFSATASVVKNNLIGANLAQEGVEVVRALRDTNWFNGVVFDSGLSEGIYRIEWDSDSLISLGSNPPLKINNGLYNYTNGTDTIFKRTITLTKINAAELKIVSNVIWTEKGNRARDVNVESHLFNWK</sequence>
<dbReference type="Proteomes" id="UP000176893">
    <property type="component" value="Unassembled WGS sequence"/>
</dbReference>
<organism evidence="2 3">
    <name type="scientific">Candidatus Yanofskybacteria bacterium RIFCSPHIGHO2_01_FULL_41_26</name>
    <dbReference type="NCBI Taxonomy" id="1802661"/>
    <lineage>
        <taxon>Bacteria</taxon>
        <taxon>Candidatus Yanofskyibacteriota</taxon>
    </lineage>
</organism>
<reference evidence="2 3" key="1">
    <citation type="journal article" date="2016" name="Nat. Commun.">
        <title>Thousands of microbial genomes shed light on interconnected biogeochemical processes in an aquifer system.</title>
        <authorList>
            <person name="Anantharaman K."/>
            <person name="Brown C.T."/>
            <person name="Hug L.A."/>
            <person name="Sharon I."/>
            <person name="Castelle C.J."/>
            <person name="Probst A.J."/>
            <person name="Thomas B.C."/>
            <person name="Singh A."/>
            <person name="Wilkins M.J."/>
            <person name="Karaoz U."/>
            <person name="Brodie E.L."/>
            <person name="Williams K.H."/>
            <person name="Hubbard S.S."/>
            <person name="Banfield J.F."/>
        </authorList>
    </citation>
    <scope>NUCLEOTIDE SEQUENCE [LARGE SCALE GENOMIC DNA]</scope>
</reference>
<keyword evidence="1" id="KW-0472">Membrane</keyword>
<evidence type="ECO:0000313" key="2">
    <source>
        <dbReference type="EMBL" id="OGM99016.1"/>
    </source>
</evidence>
<keyword evidence="1" id="KW-1133">Transmembrane helix</keyword>
<gene>
    <name evidence="2" type="ORF">A2649_01500</name>
</gene>
<evidence type="ECO:0008006" key="4">
    <source>
        <dbReference type="Google" id="ProtNLM"/>
    </source>
</evidence>
<dbReference type="AlphaFoldDB" id="A0A1F8EDU7"/>
<dbReference type="STRING" id="1802661.A2649_01500"/>
<name>A0A1F8EDU7_9BACT</name>
<dbReference type="InterPro" id="IPR012902">
    <property type="entry name" value="N_methyl_site"/>
</dbReference>
<dbReference type="EMBL" id="MGJB01000006">
    <property type="protein sequence ID" value="OGM99016.1"/>
    <property type="molecule type" value="Genomic_DNA"/>
</dbReference>
<evidence type="ECO:0000256" key="1">
    <source>
        <dbReference type="SAM" id="Phobius"/>
    </source>
</evidence>
<accession>A0A1F8EDU7</accession>
<comment type="caution">
    <text evidence="2">The sequence shown here is derived from an EMBL/GenBank/DDBJ whole genome shotgun (WGS) entry which is preliminary data.</text>
</comment>
<evidence type="ECO:0000313" key="3">
    <source>
        <dbReference type="Proteomes" id="UP000176893"/>
    </source>
</evidence>
<feature type="transmembrane region" description="Helical" evidence="1">
    <location>
        <begin position="12"/>
        <end position="35"/>
    </location>
</feature>